<dbReference type="EMBL" id="AVOT02010580">
    <property type="protein sequence ID" value="MBW0490424.1"/>
    <property type="molecule type" value="Genomic_DNA"/>
</dbReference>
<proteinExistence type="predicted"/>
<name>A0A9Q3CS97_9BASI</name>
<sequence length="100" mass="11441">MIFTDYRTNELDLIGCYLARSSRYPATSALLTDQFGQYQDHYYAPQTDQMGSANGKRDEYEDESGNLGVNQCSGHDYSTIHKASKVIKRCPVQSTVYEYY</sequence>
<organism evidence="2 3">
    <name type="scientific">Austropuccinia psidii MF-1</name>
    <dbReference type="NCBI Taxonomy" id="1389203"/>
    <lineage>
        <taxon>Eukaryota</taxon>
        <taxon>Fungi</taxon>
        <taxon>Dikarya</taxon>
        <taxon>Basidiomycota</taxon>
        <taxon>Pucciniomycotina</taxon>
        <taxon>Pucciniomycetes</taxon>
        <taxon>Pucciniales</taxon>
        <taxon>Sphaerophragmiaceae</taxon>
        <taxon>Austropuccinia</taxon>
    </lineage>
</organism>
<keyword evidence="3" id="KW-1185">Reference proteome</keyword>
<gene>
    <name evidence="2" type="ORF">O181_030139</name>
</gene>
<reference evidence="2" key="1">
    <citation type="submission" date="2021-03" db="EMBL/GenBank/DDBJ databases">
        <title>Draft genome sequence of rust myrtle Austropuccinia psidii MF-1, a brazilian biotype.</title>
        <authorList>
            <person name="Quecine M.C."/>
            <person name="Pachon D.M.R."/>
            <person name="Bonatelli M.L."/>
            <person name="Correr F.H."/>
            <person name="Franceschini L.M."/>
            <person name="Leite T.F."/>
            <person name="Margarido G.R.A."/>
            <person name="Almeida C.A."/>
            <person name="Ferrarezi J.A."/>
            <person name="Labate C.A."/>
        </authorList>
    </citation>
    <scope>NUCLEOTIDE SEQUENCE</scope>
    <source>
        <strain evidence="2">MF-1</strain>
    </source>
</reference>
<protein>
    <submittedName>
        <fullName evidence="2">Uncharacterized protein</fullName>
    </submittedName>
</protein>
<accession>A0A9Q3CS97</accession>
<comment type="caution">
    <text evidence="2">The sequence shown here is derived from an EMBL/GenBank/DDBJ whole genome shotgun (WGS) entry which is preliminary data.</text>
</comment>
<dbReference type="AlphaFoldDB" id="A0A9Q3CS97"/>
<feature type="region of interest" description="Disordered" evidence="1">
    <location>
        <begin position="46"/>
        <end position="68"/>
    </location>
</feature>
<evidence type="ECO:0000313" key="2">
    <source>
        <dbReference type="EMBL" id="MBW0490424.1"/>
    </source>
</evidence>
<dbReference type="Proteomes" id="UP000765509">
    <property type="component" value="Unassembled WGS sequence"/>
</dbReference>
<evidence type="ECO:0000313" key="3">
    <source>
        <dbReference type="Proteomes" id="UP000765509"/>
    </source>
</evidence>
<evidence type="ECO:0000256" key="1">
    <source>
        <dbReference type="SAM" id="MobiDB-lite"/>
    </source>
</evidence>